<evidence type="ECO:0000256" key="3">
    <source>
        <dbReference type="ARBA" id="ARBA00023163"/>
    </source>
</evidence>
<evidence type="ECO:0000256" key="5">
    <source>
        <dbReference type="SAM" id="MobiDB-lite"/>
    </source>
</evidence>
<dbReference type="InterPro" id="IPR051575">
    <property type="entry name" value="Myb-like_DNA-bd"/>
</dbReference>
<evidence type="ECO:0000256" key="4">
    <source>
        <dbReference type="ARBA" id="ARBA00023242"/>
    </source>
</evidence>
<dbReference type="GO" id="GO:0003677">
    <property type="term" value="F:DNA binding"/>
    <property type="evidence" value="ECO:0007669"/>
    <property type="project" value="UniProtKB-KW"/>
</dbReference>
<dbReference type="EMBL" id="JABMIG020000348">
    <property type="protein sequence ID" value="KAL3780484.1"/>
    <property type="molecule type" value="Genomic_DNA"/>
</dbReference>
<keyword evidence="3" id="KW-0804">Transcription</keyword>
<dbReference type="Gene3D" id="1.10.10.60">
    <property type="entry name" value="Homeodomain-like"/>
    <property type="match status" value="2"/>
</dbReference>
<keyword evidence="1" id="KW-0805">Transcription regulation</keyword>
<evidence type="ECO:0008006" key="10">
    <source>
        <dbReference type="Google" id="ProtNLM"/>
    </source>
</evidence>
<dbReference type="InterPro" id="IPR001005">
    <property type="entry name" value="SANT/Myb"/>
</dbReference>
<keyword evidence="2" id="KW-0238">DNA-binding</keyword>
<sequence length="539" mass="60890">MESDAQNAAKAEKPLGATASAIRTALESNLVLQTELKRRLVEVRRLLAQNRLRAAKVTESLSLHWALQPYHQISEAKRSKVDETDNADEENEGAPNEASANLGKEYLRKSGAGMGNTPKTPNIGEIKPSLDFNPTRRWTRRFFVDEYGSTPDIVNQDVVLEEKDPHSIANNDTNNDVAKLQYAWTKSDIATLQRAVDENLKKAESNCSTSEIEVENGHGSMAAHLADERFFEEVASSLNFTHPRTAEDCRLAYLTFADPNIVTTKFSKQESLFLLSTVRELAGDDKGNVNWHELTAMLNSKFYSSDSRRRTPWQCFKHFRSNLQKDSARCPPWTAEEDELLLKYIAAHGPQFVFGGDAVAQACQNLFPLRDPKQVYQRAHSSLVNPNYVQDRWDINEERKLALLMRAYSDQPNPIRHASSTDHFPHRAQIRVASKWNRSLDPTVSRIPFTATEDNKLLAAVNEVGSGQMASIVKMFPNRSCGQLWTRWTELAEENDIASKLQSRLIEQSFGRKRGLLGTEGDGLMRTDDFVLQKKKRKA</sequence>
<dbReference type="SUPFAM" id="SSF46689">
    <property type="entry name" value="Homeodomain-like"/>
    <property type="match status" value="2"/>
</dbReference>
<reference evidence="8 9" key="1">
    <citation type="journal article" date="2020" name="G3 (Bethesda)">
        <title>Improved Reference Genome for Cyclotella cryptica CCMP332, a Model for Cell Wall Morphogenesis, Salinity Adaptation, and Lipid Production in Diatoms (Bacillariophyta).</title>
        <authorList>
            <person name="Roberts W.R."/>
            <person name="Downey K.M."/>
            <person name="Ruck E.C."/>
            <person name="Traller J.C."/>
            <person name="Alverson A.J."/>
        </authorList>
    </citation>
    <scope>NUCLEOTIDE SEQUENCE [LARGE SCALE GENOMIC DNA]</scope>
    <source>
        <strain evidence="8 9">CCMP332</strain>
    </source>
</reference>
<keyword evidence="4" id="KW-0539">Nucleus</keyword>
<evidence type="ECO:0000259" key="6">
    <source>
        <dbReference type="PROSITE" id="PS50090"/>
    </source>
</evidence>
<dbReference type="Pfam" id="PF13921">
    <property type="entry name" value="Myb_DNA-bind_6"/>
    <property type="match status" value="2"/>
</dbReference>
<dbReference type="InterPro" id="IPR009057">
    <property type="entry name" value="Homeodomain-like_sf"/>
</dbReference>
<organism evidence="8 9">
    <name type="scientific">Cyclotella cryptica</name>
    <dbReference type="NCBI Taxonomy" id="29204"/>
    <lineage>
        <taxon>Eukaryota</taxon>
        <taxon>Sar</taxon>
        <taxon>Stramenopiles</taxon>
        <taxon>Ochrophyta</taxon>
        <taxon>Bacillariophyta</taxon>
        <taxon>Coscinodiscophyceae</taxon>
        <taxon>Thalassiosirophycidae</taxon>
        <taxon>Stephanodiscales</taxon>
        <taxon>Stephanodiscaceae</taxon>
        <taxon>Cyclotella</taxon>
    </lineage>
</organism>
<evidence type="ECO:0000256" key="1">
    <source>
        <dbReference type="ARBA" id="ARBA00023015"/>
    </source>
</evidence>
<evidence type="ECO:0000313" key="9">
    <source>
        <dbReference type="Proteomes" id="UP001516023"/>
    </source>
</evidence>
<dbReference type="PROSITE" id="PS50090">
    <property type="entry name" value="MYB_LIKE"/>
    <property type="match status" value="1"/>
</dbReference>
<name>A0ABD3NXR8_9STRA</name>
<proteinExistence type="predicted"/>
<dbReference type="AlphaFoldDB" id="A0ABD3NXR8"/>
<dbReference type="PANTHER" id="PTHR46621">
    <property type="entry name" value="SNRNA-ACTIVATING PROTEIN COMPLEX SUBUNIT 4"/>
    <property type="match status" value="1"/>
</dbReference>
<dbReference type="Proteomes" id="UP001516023">
    <property type="component" value="Unassembled WGS sequence"/>
</dbReference>
<protein>
    <recommendedName>
        <fullName evidence="10">Myb-like domain-containing protein</fullName>
    </recommendedName>
</protein>
<feature type="domain" description="HTH myb-type" evidence="7">
    <location>
        <begin position="441"/>
        <end position="496"/>
    </location>
</feature>
<dbReference type="SMART" id="SM00717">
    <property type="entry name" value="SANT"/>
    <property type="match status" value="4"/>
</dbReference>
<dbReference type="PANTHER" id="PTHR46621:SF1">
    <property type="entry name" value="SNRNA-ACTIVATING PROTEIN COMPLEX SUBUNIT 4"/>
    <property type="match status" value="1"/>
</dbReference>
<feature type="region of interest" description="Disordered" evidence="5">
    <location>
        <begin position="76"/>
        <end position="102"/>
    </location>
</feature>
<dbReference type="CDD" id="cd00167">
    <property type="entry name" value="SANT"/>
    <property type="match status" value="2"/>
</dbReference>
<evidence type="ECO:0000313" key="8">
    <source>
        <dbReference type="EMBL" id="KAL3780484.1"/>
    </source>
</evidence>
<keyword evidence="9" id="KW-1185">Reference proteome</keyword>
<dbReference type="PROSITE" id="PS51294">
    <property type="entry name" value="HTH_MYB"/>
    <property type="match status" value="1"/>
</dbReference>
<gene>
    <name evidence="8" type="ORF">HJC23_012569</name>
</gene>
<accession>A0ABD3NXR8</accession>
<comment type="caution">
    <text evidence="8">The sequence shown here is derived from an EMBL/GenBank/DDBJ whole genome shotgun (WGS) entry which is preliminary data.</text>
</comment>
<dbReference type="InterPro" id="IPR017930">
    <property type="entry name" value="Myb_dom"/>
</dbReference>
<feature type="domain" description="Myb-like" evidence="6">
    <location>
        <begin position="441"/>
        <end position="492"/>
    </location>
</feature>
<evidence type="ECO:0000256" key="2">
    <source>
        <dbReference type="ARBA" id="ARBA00023125"/>
    </source>
</evidence>
<evidence type="ECO:0000259" key="7">
    <source>
        <dbReference type="PROSITE" id="PS51294"/>
    </source>
</evidence>